<reference evidence="1 2" key="1">
    <citation type="journal article" date="2021" name="Hortic Res">
        <title>Chromosome-scale assembly of the Dendrobium chrysotoxum genome enhances the understanding of orchid evolution.</title>
        <authorList>
            <person name="Zhang Y."/>
            <person name="Zhang G.Q."/>
            <person name="Zhang D."/>
            <person name="Liu X.D."/>
            <person name="Xu X.Y."/>
            <person name="Sun W.H."/>
            <person name="Yu X."/>
            <person name="Zhu X."/>
            <person name="Wang Z.W."/>
            <person name="Zhao X."/>
            <person name="Zhong W.Y."/>
            <person name="Chen H."/>
            <person name="Yin W.L."/>
            <person name="Huang T."/>
            <person name="Niu S.C."/>
            <person name="Liu Z.J."/>
        </authorList>
    </citation>
    <scope>NUCLEOTIDE SEQUENCE [LARGE SCALE GENOMIC DNA]</scope>
    <source>
        <strain evidence="1">Lindl</strain>
    </source>
</reference>
<protein>
    <submittedName>
        <fullName evidence="1">Uncharacterized protein</fullName>
    </submittedName>
</protein>
<name>A0AAV7G5W8_DENCH</name>
<dbReference type="AlphaFoldDB" id="A0AAV7G5W8"/>
<dbReference type="SUPFAM" id="SSF56399">
    <property type="entry name" value="ADP-ribosylation"/>
    <property type="match status" value="1"/>
</dbReference>
<accession>A0AAV7G5W8</accession>
<dbReference type="Gene3D" id="3.90.228.10">
    <property type="match status" value="1"/>
</dbReference>
<sequence length="130" mass="14537">MLRNIRSCKDIQKNSGNNMQNKLIKILNQLIFKVHNTQKTLARFEEHREMIKNKVSKIPKKHPCCLAGGNELLRFHGTTIACNIGINSSSSLCISEKCRVCQIIRHGFSAKELKGGIGVFITSTSARAID</sequence>
<gene>
    <name evidence="1" type="ORF">IEQ34_018880</name>
</gene>
<comment type="caution">
    <text evidence="1">The sequence shown here is derived from an EMBL/GenBank/DDBJ whole genome shotgun (WGS) entry which is preliminary data.</text>
</comment>
<dbReference type="PANTHER" id="PTHR31681:SF39">
    <property type="entry name" value="OS01G0785900 PROTEIN"/>
    <property type="match status" value="1"/>
</dbReference>
<dbReference type="EMBL" id="JAGFBR010000017">
    <property type="protein sequence ID" value="KAH0451581.1"/>
    <property type="molecule type" value="Genomic_DNA"/>
</dbReference>
<dbReference type="PANTHER" id="PTHR31681">
    <property type="entry name" value="C2H2-LIKE ZINC FINGER PROTEIN"/>
    <property type="match status" value="1"/>
</dbReference>
<evidence type="ECO:0000313" key="2">
    <source>
        <dbReference type="Proteomes" id="UP000775213"/>
    </source>
</evidence>
<organism evidence="1 2">
    <name type="scientific">Dendrobium chrysotoxum</name>
    <name type="common">Orchid</name>
    <dbReference type="NCBI Taxonomy" id="161865"/>
    <lineage>
        <taxon>Eukaryota</taxon>
        <taxon>Viridiplantae</taxon>
        <taxon>Streptophyta</taxon>
        <taxon>Embryophyta</taxon>
        <taxon>Tracheophyta</taxon>
        <taxon>Spermatophyta</taxon>
        <taxon>Magnoliopsida</taxon>
        <taxon>Liliopsida</taxon>
        <taxon>Asparagales</taxon>
        <taxon>Orchidaceae</taxon>
        <taxon>Epidendroideae</taxon>
        <taxon>Malaxideae</taxon>
        <taxon>Dendrobiinae</taxon>
        <taxon>Dendrobium</taxon>
    </lineage>
</organism>
<dbReference type="Proteomes" id="UP000775213">
    <property type="component" value="Unassembled WGS sequence"/>
</dbReference>
<evidence type="ECO:0000313" key="1">
    <source>
        <dbReference type="EMBL" id="KAH0451581.1"/>
    </source>
</evidence>
<proteinExistence type="predicted"/>
<keyword evidence="2" id="KW-1185">Reference proteome</keyword>